<feature type="domain" description="PAS" evidence="2">
    <location>
        <begin position="108"/>
        <end position="156"/>
    </location>
</feature>
<comment type="caution">
    <text evidence="3">The sequence shown here is derived from an EMBL/GenBank/DDBJ whole genome shotgun (WGS) entry which is preliminary data.</text>
</comment>
<keyword evidence="1" id="KW-0472">Membrane</keyword>
<dbReference type="Gene3D" id="3.30.450.20">
    <property type="entry name" value="PAS domain"/>
    <property type="match status" value="2"/>
</dbReference>
<evidence type="ECO:0000256" key="1">
    <source>
        <dbReference type="SAM" id="Phobius"/>
    </source>
</evidence>
<dbReference type="InterPro" id="IPR000014">
    <property type="entry name" value="PAS"/>
</dbReference>
<evidence type="ECO:0000313" key="3">
    <source>
        <dbReference type="EMBL" id="ETR72981.1"/>
    </source>
</evidence>
<protein>
    <recommendedName>
        <fullName evidence="2">PAS domain-containing protein</fullName>
    </recommendedName>
</protein>
<keyword evidence="1" id="KW-1133">Transmembrane helix</keyword>
<proteinExistence type="predicted"/>
<name>A0A1V1PDN8_9BACT</name>
<dbReference type="InterPro" id="IPR035965">
    <property type="entry name" value="PAS-like_dom_sf"/>
</dbReference>
<feature type="transmembrane region" description="Helical" evidence="1">
    <location>
        <begin position="74"/>
        <end position="96"/>
    </location>
</feature>
<organism evidence="3 4">
    <name type="scientific">Candidatus Magnetoglobus multicellularis str. Araruama</name>
    <dbReference type="NCBI Taxonomy" id="890399"/>
    <lineage>
        <taxon>Bacteria</taxon>
        <taxon>Pseudomonadati</taxon>
        <taxon>Thermodesulfobacteriota</taxon>
        <taxon>Desulfobacteria</taxon>
        <taxon>Desulfobacterales</taxon>
        <taxon>Desulfobacteraceae</taxon>
        <taxon>Candidatus Magnetoglobus</taxon>
    </lineage>
</organism>
<keyword evidence="1" id="KW-0812">Transmembrane</keyword>
<accession>A0A1V1PDN8</accession>
<dbReference type="NCBIfam" id="TIGR00229">
    <property type="entry name" value="sensory_box"/>
    <property type="match status" value="1"/>
</dbReference>
<gene>
    <name evidence="3" type="ORF">OMM_01285</name>
</gene>
<feature type="transmembrane region" description="Helical" evidence="1">
    <location>
        <begin position="21"/>
        <end position="37"/>
    </location>
</feature>
<sequence length="272" mass="31926">MNKIIKTIQSILTYRPLRMRIKGYMSIFIFVVFYWMADSIWSYVSFEMNIKHLIYREPASYIDTMLLNVPPYQILSRLMVSGLFVIIGMLITELFIRRTLTERQIRASEEKFKALVTNNEEIIFMIDRQGKYLLSQGKGLAVLGLKPDELVGQSAFERYKNDLDIIQSIKIALSGKSITSEEQYKGNYFRSWYSPHRNENNKTIGVLGLSINITKQKKTEQALINSQQRYREAQRMGKVGNWEYNLETQFFWGSEQARHIFGLGLNRDFFFS</sequence>
<dbReference type="PROSITE" id="PS50112">
    <property type="entry name" value="PAS"/>
    <property type="match status" value="1"/>
</dbReference>
<dbReference type="Proteomes" id="UP000189670">
    <property type="component" value="Unassembled WGS sequence"/>
</dbReference>
<evidence type="ECO:0000313" key="4">
    <source>
        <dbReference type="Proteomes" id="UP000189670"/>
    </source>
</evidence>
<dbReference type="SUPFAM" id="SSF55785">
    <property type="entry name" value="PYP-like sensor domain (PAS domain)"/>
    <property type="match status" value="2"/>
</dbReference>
<reference evidence="4" key="1">
    <citation type="submission" date="2012-11" db="EMBL/GenBank/DDBJ databases">
        <authorList>
            <person name="Lucero-Rivera Y.E."/>
            <person name="Tovar-Ramirez D."/>
        </authorList>
    </citation>
    <scope>NUCLEOTIDE SEQUENCE [LARGE SCALE GENOMIC DNA]</scope>
    <source>
        <strain evidence="4">Araruama</strain>
    </source>
</reference>
<dbReference type="AlphaFoldDB" id="A0A1V1PDN8"/>
<evidence type="ECO:0000259" key="2">
    <source>
        <dbReference type="PROSITE" id="PS50112"/>
    </source>
</evidence>
<dbReference type="EMBL" id="ATBP01000096">
    <property type="protein sequence ID" value="ETR72981.1"/>
    <property type="molecule type" value="Genomic_DNA"/>
</dbReference>